<dbReference type="PROSITE" id="PS50076">
    <property type="entry name" value="DNAJ_2"/>
    <property type="match status" value="1"/>
</dbReference>
<feature type="domain" description="J" evidence="2">
    <location>
        <begin position="201"/>
        <end position="262"/>
    </location>
</feature>
<accession>A0AA88QNX6</accession>
<dbReference type="Proteomes" id="UP001187471">
    <property type="component" value="Unassembled WGS sequence"/>
</dbReference>
<proteinExistence type="predicted"/>
<dbReference type="AlphaFoldDB" id="A0AA88QNX6"/>
<feature type="region of interest" description="Disordered" evidence="1">
    <location>
        <begin position="35"/>
        <end position="56"/>
    </location>
</feature>
<comment type="caution">
    <text evidence="3">The sequence shown here is derived from an EMBL/GenBank/DDBJ whole genome shotgun (WGS) entry which is preliminary data.</text>
</comment>
<dbReference type="Pfam" id="PF00226">
    <property type="entry name" value="DnaJ"/>
    <property type="match status" value="1"/>
</dbReference>
<reference evidence="3" key="1">
    <citation type="submission" date="2022-12" db="EMBL/GenBank/DDBJ databases">
        <title>Draft genome assemblies for two species of Escallonia (Escalloniales).</title>
        <authorList>
            <person name="Chanderbali A."/>
            <person name="Dervinis C."/>
            <person name="Anghel I."/>
            <person name="Soltis D."/>
            <person name="Soltis P."/>
            <person name="Zapata F."/>
        </authorList>
    </citation>
    <scope>NUCLEOTIDE SEQUENCE</scope>
    <source>
        <strain evidence="3">UCBG92.1500</strain>
        <tissue evidence="3">Leaf</tissue>
    </source>
</reference>
<organism evidence="3 4">
    <name type="scientific">Escallonia rubra</name>
    <dbReference type="NCBI Taxonomy" id="112253"/>
    <lineage>
        <taxon>Eukaryota</taxon>
        <taxon>Viridiplantae</taxon>
        <taxon>Streptophyta</taxon>
        <taxon>Embryophyta</taxon>
        <taxon>Tracheophyta</taxon>
        <taxon>Spermatophyta</taxon>
        <taxon>Magnoliopsida</taxon>
        <taxon>eudicotyledons</taxon>
        <taxon>Gunneridae</taxon>
        <taxon>Pentapetalae</taxon>
        <taxon>asterids</taxon>
        <taxon>campanulids</taxon>
        <taxon>Escalloniales</taxon>
        <taxon>Escalloniaceae</taxon>
        <taxon>Escallonia</taxon>
    </lineage>
</organism>
<dbReference type="PRINTS" id="PR00625">
    <property type="entry name" value="JDOMAIN"/>
</dbReference>
<dbReference type="InterPro" id="IPR036869">
    <property type="entry name" value="J_dom_sf"/>
</dbReference>
<gene>
    <name evidence="3" type="ORF">RJ640_016688</name>
</gene>
<evidence type="ECO:0000313" key="3">
    <source>
        <dbReference type="EMBL" id="KAK2965546.1"/>
    </source>
</evidence>
<dbReference type="PANTHER" id="PTHR45376">
    <property type="entry name" value="CHAPERONE DNAJ-DOMAIN SUPERFAMILY PROTEIN-RELATED"/>
    <property type="match status" value="1"/>
</dbReference>
<dbReference type="EMBL" id="JAVXUO010003212">
    <property type="protein sequence ID" value="KAK2965546.1"/>
    <property type="molecule type" value="Genomic_DNA"/>
</dbReference>
<protein>
    <recommendedName>
        <fullName evidence="2">J domain-containing protein</fullName>
    </recommendedName>
</protein>
<dbReference type="SMART" id="SM00271">
    <property type="entry name" value="DnaJ"/>
    <property type="match status" value="1"/>
</dbReference>
<evidence type="ECO:0000313" key="4">
    <source>
        <dbReference type="Proteomes" id="UP001187471"/>
    </source>
</evidence>
<name>A0AA88QNX6_9ASTE</name>
<dbReference type="Gene3D" id="1.10.287.110">
    <property type="entry name" value="DnaJ domain"/>
    <property type="match status" value="1"/>
</dbReference>
<keyword evidence="4" id="KW-1185">Reference proteome</keyword>
<sequence length="264" mass="30296">MNRVAKGAQVINPQQANPFELKTALFHSTPVLDRKRRTHWDSGGGSSSYSTRGSSRRFNQHAKRFRRLNEKQELLRNVSAFAERLFQGHQYDYDEFHPYSSQSSSWARRDYRARGFNGSFNKGPQASSRSGFRFCEDGDEFETNFRSFSRSGLFYWDFINEEPLRGSSGHSDFFRSSWRHRNDDDYDSSTDSDSRESDLSSDRLALGLSASGPLNLEDVKNAYRSCALKWHPDRHQGSSKAVAEEKFKVCSAAYQSLCDKLVMS</sequence>
<evidence type="ECO:0000256" key="1">
    <source>
        <dbReference type="SAM" id="MobiDB-lite"/>
    </source>
</evidence>
<dbReference type="CDD" id="cd06257">
    <property type="entry name" value="DnaJ"/>
    <property type="match status" value="1"/>
</dbReference>
<dbReference type="PANTHER" id="PTHR45376:SF1">
    <property type="entry name" value="CHAPERONE DNAJ-DOMAIN SUPERFAMILY PROTEIN-RELATED"/>
    <property type="match status" value="1"/>
</dbReference>
<dbReference type="InterPro" id="IPR001623">
    <property type="entry name" value="DnaJ_domain"/>
</dbReference>
<evidence type="ECO:0000259" key="2">
    <source>
        <dbReference type="PROSITE" id="PS50076"/>
    </source>
</evidence>
<dbReference type="SUPFAM" id="SSF46565">
    <property type="entry name" value="Chaperone J-domain"/>
    <property type="match status" value="1"/>
</dbReference>